<protein>
    <recommendedName>
        <fullName evidence="3">Phage terminase, small subunit</fullName>
    </recommendedName>
</protein>
<proteinExistence type="predicted"/>
<dbReference type="Proteomes" id="UP000641741">
    <property type="component" value="Unassembled WGS sequence"/>
</dbReference>
<reference evidence="1 2" key="1">
    <citation type="submission" date="2020-08" db="EMBL/GenBank/DDBJ databases">
        <title>Genome public.</title>
        <authorList>
            <person name="Liu C."/>
            <person name="Sun Q."/>
        </authorList>
    </citation>
    <scope>NUCLEOTIDE SEQUENCE [LARGE SCALE GENOMIC DNA]</scope>
    <source>
        <strain evidence="1 2">M2</strain>
    </source>
</reference>
<dbReference type="EMBL" id="JACOPK010000004">
    <property type="protein sequence ID" value="MBC5695465.1"/>
    <property type="molecule type" value="Genomic_DNA"/>
</dbReference>
<evidence type="ECO:0008006" key="3">
    <source>
        <dbReference type="Google" id="ProtNLM"/>
    </source>
</evidence>
<accession>A0ABR7GMD6</accession>
<comment type="caution">
    <text evidence="1">The sequence shown here is derived from an EMBL/GenBank/DDBJ whole genome shotgun (WGS) entry which is preliminary data.</text>
</comment>
<name>A0ABR7GMD6_9FIRM</name>
<keyword evidence="2" id="KW-1185">Reference proteome</keyword>
<evidence type="ECO:0000313" key="1">
    <source>
        <dbReference type="EMBL" id="MBC5695465.1"/>
    </source>
</evidence>
<sequence>MGKPKAETRIKREREKLAEVFAKMDENKRKTAEKLMDNAAFMAVTLEDLRDSINENGCVSEYQNGENQFGTKKSPEVEVYNTMIKNYTTVIKTLCDLLPESNGEMNALTEWQRTTAGRRIG</sequence>
<dbReference type="RefSeq" id="WP_186969722.1">
    <property type="nucleotide sequence ID" value="NZ_JACOPK010000004.1"/>
</dbReference>
<organism evidence="1 2">
    <name type="scientific">Agathobaculum hominis</name>
    <dbReference type="NCBI Taxonomy" id="2763014"/>
    <lineage>
        <taxon>Bacteria</taxon>
        <taxon>Bacillati</taxon>
        <taxon>Bacillota</taxon>
        <taxon>Clostridia</taxon>
        <taxon>Eubacteriales</taxon>
        <taxon>Butyricicoccaceae</taxon>
        <taxon>Agathobaculum</taxon>
    </lineage>
</organism>
<gene>
    <name evidence="1" type="ORF">H8S02_05825</name>
</gene>
<evidence type="ECO:0000313" key="2">
    <source>
        <dbReference type="Proteomes" id="UP000641741"/>
    </source>
</evidence>